<comment type="similarity">
    <text evidence="1">Belongs to the DprA/Smf family.</text>
</comment>
<dbReference type="KEGG" id="seqo:SE1039_10670"/>
<protein>
    <submittedName>
        <fullName evidence="3">DNA-processing protein DprA</fullName>
    </submittedName>
</protein>
<feature type="domain" description="Smf/DprA SLOG" evidence="2">
    <location>
        <begin position="79"/>
        <end position="288"/>
    </location>
</feature>
<dbReference type="EMBL" id="JAMBQA010000001">
    <property type="protein sequence ID" value="MDG0844707.1"/>
    <property type="molecule type" value="Genomic_DNA"/>
</dbReference>
<dbReference type="NCBIfam" id="TIGR00732">
    <property type="entry name" value="dprA"/>
    <property type="match status" value="1"/>
</dbReference>
<dbReference type="PANTHER" id="PTHR43022:SF1">
    <property type="entry name" value="PROTEIN SMF"/>
    <property type="match status" value="1"/>
</dbReference>
<evidence type="ECO:0000256" key="1">
    <source>
        <dbReference type="ARBA" id="ARBA00006525"/>
    </source>
</evidence>
<organism evidence="3 4">
    <name type="scientific">Staphylococcus equorum</name>
    <dbReference type="NCBI Taxonomy" id="246432"/>
    <lineage>
        <taxon>Bacteria</taxon>
        <taxon>Bacillati</taxon>
        <taxon>Bacillota</taxon>
        <taxon>Bacilli</taxon>
        <taxon>Bacillales</taxon>
        <taxon>Staphylococcaceae</taxon>
        <taxon>Staphylococcus</taxon>
    </lineage>
</organism>
<dbReference type="Gene3D" id="3.40.50.450">
    <property type="match status" value="1"/>
</dbReference>
<dbReference type="Pfam" id="PF02481">
    <property type="entry name" value="DNA_processg_A"/>
    <property type="match status" value="1"/>
</dbReference>
<dbReference type="RefSeq" id="WP_002512311.1">
    <property type="nucleotide sequence ID" value="NZ_CP013114.1"/>
</dbReference>
<reference evidence="3" key="1">
    <citation type="submission" date="2022-05" db="EMBL/GenBank/DDBJ databases">
        <title>Comparative genomics of Staphylococcus equorum isolates.</title>
        <authorList>
            <person name="Luelf R.H."/>
        </authorList>
    </citation>
    <scope>NUCLEOTIDE SEQUENCE</scope>
    <source>
        <strain evidence="3">TMW 2.2497</strain>
    </source>
</reference>
<name>A0A9X4QYK9_9STAP</name>
<evidence type="ECO:0000259" key="2">
    <source>
        <dbReference type="Pfam" id="PF02481"/>
    </source>
</evidence>
<dbReference type="InterPro" id="IPR003488">
    <property type="entry name" value="DprA"/>
</dbReference>
<dbReference type="PANTHER" id="PTHR43022">
    <property type="entry name" value="PROTEIN SMF"/>
    <property type="match status" value="1"/>
</dbReference>
<dbReference type="GO" id="GO:0009294">
    <property type="term" value="P:DNA-mediated transformation"/>
    <property type="evidence" value="ECO:0007669"/>
    <property type="project" value="InterPro"/>
</dbReference>
<evidence type="ECO:0000313" key="3">
    <source>
        <dbReference type="EMBL" id="MDG0844707.1"/>
    </source>
</evidence>
<keyword evidence="4" id="KW-1185">Reference proteome</keyword>
<sequence>MREHQYLKLRFSGLTTHQIHQLLRYNSNFLDYNQVEQNQLLKQFLSTLKTKRKIEIYEQYLNIEVKNILTMLRQWNLKYISIEQSSYPILLREIYEPPLILFYKGKISLMQSPQTLAIIGSRHATEYSQKALNLLFPSLKKENLTIISGLAKGADKMAHELALSMNMSAIAVLGFGHLQHYPKETFEIRKRLEIEGLVVSEYLPFQRPQKHHFPERNRIISGLSKGILITESKANSGTCITTNFALEQNREVYILPGSIFNPMTEGNLLSAQEGAKIVLKASDILIDYN</sequence>
<dbReference type="Proteomes" id="UP001152422">
    <property type="component" value="Unassembled WGS sequence"/>
</dbReference>
<gene>
    <name evidence="3" type="primary">dprA</name>
    <name evidence="3" type="ORF">M4L89_00435</name>
</gene>
<dbReference type="AlphaFoldDB" id="A0A9X4QYK9"/>
<accession>A0A9X4QYK9</accession>
<proteinExistence type="inferred from homology"/>
<comment type="caution">
    <text evidence="3">The sequence shown here is derived from an EMBL/GenBank/DDBJ whole genome shotgun (WGS) entry which is preliminary data.</text>
</comment>
<dbReference type="InterPro" id="IPR057666">
    <property type="entry name" value="DrpA_SLOG"/>
</dbReference>
<dbReference type="SUPFAM" id="SSF102405">
    <property type="entry name" value="MCP/YpsA-like"/>
    <property type="match status" value="1"/>
</dbReference>
<evidence type="ECO:0000313" key="4">
    <source>
        <dbReference type="Proteomes" id="UP001152422"/>
    </source>
</evidence>